<accession>A0A383DSD2</accession>
<feature type="non-terminal residue" evidence="1">
    <location>
        <position position="1"/>
    </location>
</feature>
<evidence type="ECO:0000313" key="1">
    <source>
        <dbReference type="EMBL" id="SVE47426.1"/>
    </source>
</evidence>
<sequence length="29" mass="3371">IQSQSRNWKVIMPLNLPADFLKSILLVDM</sequence>
<name>A0A383DSD2_9ZZZZ</name>
<proteinExistence type="predicted"/>
<organism evidence="1">
    <name type="scientific">marine metagenome</name>
    <dbReference type="NCBI Taxonomy" id="408172"/>
    <lineage>
        <taxon>unclassified sequences</taxon>
        <taxon>metagenomes</taxon>
        <taxon>ecological metagenomes</taxon>
    </lineage>
</organism>
<dbReference type="EMBL" id="UINC01219791">
    <property type="protein sequence ID" value="SVE47426.1"/>
    <property type="molecule type" value="Genomic_DNA"/>
</dbReference>
<protein>
    <submittedName>
        <fullName evidence="1">Uncharacterized protein</fullName>
    </submittedName>
</protein>
<reference evidence="1" key="1">
    <citation type="submission" date="2018-05" db="EMBL/GenBank/DDBJ databases">
        <authorList>
            <person name="Lanie J.A."/>
            <person name="Ng W.-L."/>
            <person name="Kazmierczak K.M."/>
            <person name="Andrzejewski T.M."/>
            <person name="Davidsen T.M."/>
            <person name="Wayne K.J."/>
            <person name="Tettelin H."/>
            <person name="Glass J.I."/>
            <person name="Rusch D."/>
            <person name="Podicherti R."/>
            <person name="Tsui H.-C.T."/>
            <person name="Winkler M.E."/>
        </authorList>
    </citation>
    <scope>NUCLEOTIDE SEQUENCE</scope>
</reference>
<dbReference type="AlphaFoldDB" id="A0A383DSD2"/>
<gene>
    <name evidence="1" type="ORF">METZ01_LOCUS500280</name>
</gene>